<dbReference type="Pfam" id="PF00561">
    <property type="entry name" value="Abhydrolase_1"/>
    <property type="match status" value="1"/>
</dbReference>
<organism evidence="3">
    <name type="scientific">marine sediment metagenome</name>
    <dbReference type="NCBI Taxonomy" id="412755"/>
    <lineage>
        <taxon>unclassified sequences</taxon>
        <taxon>metagenomes</taxon>
        <taxon>ecological metagenomes</taxon>
    </lineage>
</organism>
<dbReference type="EMBL" id="LAZR01000001">
    <property type="protein sequence ID" value="KKO12757.1"/>
    <property type="molecule type" value="Genomic_DNA"/>
</dbReference>
<dbReference type="Gene3D" id="3.40.50.1820">
    <property type="entry name" value="alpha/beta hydrolase"/>
    <property type="match status" value="1"/>
</dbReference>
<proteinExistence type="predicted"/>
<evidence type="ECO:0000313" key="3">
    <source>
        <dbReference type="EMBL" id="KKO12757.1"/>
    </source>
</evidence>
<gene>
    <name evidence="3" type="ORF">LCGC14_0007740</name>
</gene>
<dbReference type="InterPro" id="IPR000639">
    <property type="entry name" value="Epox_hydrolase-like"/>
</dbReference>
<comment type="caution">
    <text evidence="3">The sequence shown here is derived from an EMBL/GenBank/DDBJ whole genome shotgun (WGS) entry which is preliminary data.</text>
</comment>
<dbReference type="SUPFAM" id="SSF53474">
    <property type="entry name" value="alpha/beta-Hydrolases"/>
    <property type="match status" value="1"/>
</dbReference>
<accession>A0A0F9YKH0</accession>
<dbReference type="GO" id="GO:0016020">
    <property type="term" value="C:membrane"/>
    <property type="evidence" value="ECO:0007669"/>
    <property type="project" value="TreeGrafter"/>
</dbReference>
<protein>
    <recommendedName>
        <fullName evidence="2">AB hydrolase-1 domain-containing protein</fullName>
    </recommendedName>
</protein>
<evidence type="ECO:0000256" key="1">
    <source>
        <dbReference type="ARBA" id="ARBA00022801"/>
    </source>
</evidence>
<dbReference type="PRINTS" id="PR00111">
    <property type="entry name" value="ABHYDROLASE"/>
</dbReference>
<evidence type="ECO:0000259" key="2">
    <source>
        <dbReference type="Pfam" id="PF00561"/>
    </source>
</evidence>
<dbReference type="GO" id="GO:0016787">
    <property type="term" value="F:hydrolase activity"/>
    <property type="evidence" value="ECO:0007669"/>
    <property type="project" value="UniProtKB-KW"/>
</dbReference>
<dbReference type="PRINTS" id="PR00412">
    <property type="entry name" value="EPOXHYDRLASE"/>
</dbReference>
<name>A0A0F9YKH0_9ZZZZ</name>
<dbReference type="InterPro" id="IPR050266">
    <property type="entry name" value="AB_hydrolase_sf"/>
</dbReference>
<dbReference type="InterPro" id="IPR000073">
    <property type="entry name" value="AB_hydrolase_1"/>
</dbReference>
<dbReference type="AlphaFoldDB" id="A0A0F9YKH0"/>
<dbReference type="PANTHER" id="PTHR43798">
    <property type="entry name" value="MONOACYLGLYCEROL LIPASE"/>
    <property type="match status" value="1"/>
</dbReference>
<sequence length="334" mass="38407">MTTIPRRLVHRSLIIQILSGMLLTLLALNPALAQERRQAPEDLQATSINLEDVPYPYPVHTLELTLYGNDIRMAYMDARPQGRSNGKTVVLLHGMNWYAEYWGETMARLTAEGYRVVAPDQIGFGRSSKPIMPYSLHDHVANTHAVLDELGIEKAIILGHSMGGVMATRFAFSYPETTEKLVLVNPIALTDWRMGRGWTRLQDSYESRRDNRDYEAVRRNFERYFVTWDPRFERYININYGWTLSSEWPRLAKVLALNSQWLYQDPTVYDRPHIEAPTLFLSGAEDGASFREDAQQVVADIPDARLHLIEQAGHMPFFEKPAEFYPALLEFLSE</sequence>
<keyword evidence="1" id="KW-0378">Hydrolase</keyword>
<feature type="domain" description="AB hydrolase-1" evidence="2">
    <location>
        <begin position="88"/>
        <end position="321"/>
    </location>
</feature>
<dbReference type="PANTHER" id="PTHR43798:SF31">
    <property type="entry name" value="AB HYDROLASE SUPERFAMILY PROTEIN YCLE"/>
    <property type="match status" value="1"/>
</dbReference>
<dbReference type="InterPro" id="IPR029058">
    <property type="entry name" value="AB_hydrolase_fold"/>
</dbReference>
<reference evidence="3" key="1">
    <citation type="journal article" date="2015" name="Nature">
        <title>Complex archaea that bridge the gap between prokaryotes and eukaryotes.</title>
        <authorList>
            <person name="Spang A."/>
            <person name="Saw J.H."/>
            <person name="Jorgensen S.L."/>
            <person name="Zaremba-Niedzwiedzka K."/>
            <person name="Martijn J."/>
            <person name="Lind A.E."/>
            <person name="van Eijk R."/>
            <person name="Schleper C."/>
            <person name="Guy L."/>
            <person name="Ettema T.J."/>
        </authorList>
    </citation>
    <scope>NUCLEOTIDE SEQUENCE</scope>
</reference>